<gene>
    <name evidence="2" type="ORF">SAMN06265373_10124</name>
</gene>
<evidence type="ECO:0000313" key="3">
    <source>
        <dbReference type="Proteomes" id="UP001157961"/>
    </source>
</evidence>
<protein>
    <submittedName>
        <fullName evidence="2">Arabinose-binding domain of AraC transcription regulator, N-term</fullName>
    </submittedName>
</protein>
<keyword evidence="3" id="KW-1185">Reference proteome</keyword>
<evidence type="ECO:0000313" key="2">
    <source>
        <dbReference type="EMBL" id="SMP00713.1"/>
    </source>
</evidence>
<dbReference type="Pfam" id="PF12625">
    <property type="entry name" value="Arabinose_bd"/>
    <property type="match status" value="1"/>
</dbReference>
<name>A0ABY1N5K4_9RHOB</name>
<proteinExistence type="predicted"/>
<sequence length="224" mass="24526">MVLIWPDVVYREEVLRGFVDQKTIPIVTATMANPFRDALLRKRIDPEPVLKSVGLSTNTLAKENGFISAQSWYDFAAASADRLDDPCLGYNIGATAGLNTLPNMRVLELPYATLGELLTALVIDVGRFSTLATYLLSTDGTRANLTTQRTFIPASPPAQIDGYFTGFMIRIMRLCTGSKWHPEDLKVQVCNPEAIPVGELPAGSILAKDPRMFLLPCSLDVAAH</sequence>
<feature type="domain" description="HTH-type transcriptional regulator AraC-type N-terminal" evidence="1">
    <location>
        <begin position="44"/>
        <end position="192"/>
    </location>
</feature>
<dbReference type="Proteomes" id="UP001157961">
    <property type="component" value="Unassembled WGS sequence"/>
</dbReference>
<comment type="caution">
    <text evidence="2">The sequence shown here is derived from an EMBL/GenBank/DDBJ whole genome shotgun (WGS) entry which is preliminary data.</text>
</comment>
<reference evidence="2 3" key="1">
    <citation type="submission" date="2017-05" db="EMBL/GenBank/DDBJ databases">
        <authorList>
            <person name="Varghese N."/>
            <person name="Submissions S."/>
        </authorList>
    </citation>
    <scope>NUCLEOTIDE SEQUENCE [LARGE SCALE GENOMIC DNA]</scope>
    <source>
        <strain evidence="2 3">DSM 29734</strain>
    </source>
</reference>
<evidence type="ECO:0000259" key="1">
    <source>
        <dbReference type="Pfam" id="PF12625"/>
    </source>
</evidence>
<dbReference type="EMBL" id="FXTY01000001">
    <property type="protein sequence ID" value="SMP00713.1"/>
    <property type="molecule type" value="Genomic_DNA"/>
</dbReference>
<accession>A0ABY1N5K4</accession>
<organism evidence="2 3">
    <name type="scientific">Shimia sagamensis</name>
    <dbReference type="NCBI Taxonomy" id="1566352"/>
    <lineage>
        <taxon>Bacteria</taxon>
        <taxon>Pseudomonadati</taxon>
        <taxon>Pseudomonadota</taxon>
        <taxon>Alphaproteobacteria</taxon>
        <taxon>Rhodobacterales</taxon>
        <taxon>Roseobacteraceae</taxon>
    </lineage>
</organism>
<dbReference type="InterPro" id="IPR032687">
    <property type="entry name" value="AraC-type_N"/>
</dbReference>